<dbReference type="EMBL" id="OX395131">
    <property type="protein sequence ID" value="CAI5778624.1"/>
    <property type="molecule type" value="Genomic_DNA"/>
</dbReference>
<feature type="chain" id="PRO_5041316363" evidence="5">
    <location>
        <begin position="26"/>
        <end position="72"/>
    </location>
</feature>
<dbReference type="Proteomes" id="UP001178461">
    <property type="component" value="Chromosome 6"/>
</dbReference>
<dbReference type="PRINTS" id="PR00003">
    <property type="entry name" value="4DISULPHCORE"/>
</dbReference>
<dbReference type="GO" id="GO:0004867">
    <property type="term" value="F:serine-type endopeptidase inhibitor activity"/>
    <property type="evidence" value="ECO:0007669"/>
    <property type="project" value="TreeGrafter"/>
</dbReference>
<gene>
    <name evidence="7" type="ORF">PODLI_1B034707</name>
</gene>
<keyword evidence="1" id="KW-0929">Antimicrobial</keyword>
<keyword evidence="3" id="KW-0044">Antibiotic</keyword>
<dbReference type="GO" id="GO:0005615">
    <property type="term" value="C:extracellular space"/>
    <property type="evidence" value="ECO:0007669"/>
    <property type="project" value="TreeGrafter"/>
</dbReference>
<evidence type="ECO:0000256" key="1">
    <source>
        <dbReference type="ARBA" id="ARBA00022529"/>
    </source>
</evidence>
<dbReference type="PANTHER" id="PTHR19441">
    <property type="entry name" value="WHEY ACDIC PROTEIN WAP"/>
    <property type="match status" value="1"/>
</dbReference>
<keyword evidence="8" id="KW-1185">Reference proteome</keyword>
<evidence type="ECO:0000259" key="6">
    <source>
        <dbReference type="PROSITE" id="PS51390"/>
    </source>
</evidence>
<evidence type="ECO:0000313" key="8">
    <source>
        <dbReference type="Proteomes" id="UP001178461"/>
    </source>
</evidence>
<proteinExistence type="inferred from homology"/>
<dbReference type="InterPro" id="IPR036645">
    <property type="entry name" value="Elafin-like_sf"/>
</dbReference>
<feature type="domain" description="WAP" evidence="6">
    <location>
        <begin position="25"/>
        <end position="70"/>
    </location>
</feature>
<dbReference type="PROSITE" id="PS51390">
    <property type="entry name" value="WAP"/>
    <property type="match status" value="1"/>
</dbReference>
<dbReference type="PANTHER" id="PTHR19441:SF91">
    <property type="entry name" value="WAP DOMAIN-CONTAINING PROTEIN"/>
    <property type="match status" value="1"/>
</dbReference>
<dbReference type="Gene3D" id="4.10.75.10">
    <property type="entry name" value="Elafin-like"/>
    <property type="match status" value="1"/>
</dbReference>
<evidence type="ECO:0000256" key="4">
    <source>
        <dbReference type="ARBA" id="ARBA00035122"/>
    </source>
</evidence>
<name>A0AA35KJE3_9SAUR</name>
<dbReference type="Pfam" id="PF00095">
    <property type="entry name" value="WAP"/>
    <property type="match status" value="1"/>
</dbReference>
<dbReference type="SUPFAM" id="SSF57256">
    <property type="entry name" value="Elafin-like"/>
    <property type="match status" value="1"/>
</dbReference>
<evidence type="ECO:0000313" key="7">
    <source>
        <dbReference type="EMBL" id="CAI5778624.1"/>
    </source>
</evidence>
<dbReference type="GO" id="GO:0019731">
    <property type="term" value="P:antibacterial humoral response"/>
    <property type="evidence" value="ECO:0007669"/>
    <property type="project" value="TreeGrafter"/>
</dbReference>
<evidence type="ECO:0000256" key="2">
    <source>
        <dbReference type="ARBA" id="ARBA00022729"/>
    </source>
</evidence>
<evidence type="ECO:0000256" key="5">
    <source>
        <dbReference type="SAM" id="SignalP"/>
    </source>
</evidence>
<dbReference type="SMART" id="SM00217">
    <property type="entry name" value="WAP"/>
    <property type="match status" value="1"/>
</dbReference>
<protein>
    <submittedName>
        <fullName evidence="7">Four-disulfide core domain 18-like</fullName>
    </submittedName>
</protein>
<dbReference type="GO" id="GO:0045087">
    <property type="term" value="P:innate immune response"/>
    <property type="evidence" value="ECO:0007669"/>
    <property type="project" value="TreeGrafter"/>
</dbReference>
<comment type="similarity">
    <text evidence="4">Belongs to the venom waprin family.</text>
</comment>
<organism evidence="7 8">
    <name type="scientific">Podarcis lilfordi</name>
    <name type="common">Lilford's wall lizard</name>
    <dbReference type="NCBI Taxonomy" id="74358"/>
    <lineage>
        <taxon>Eukaryota</taxon>
        <taxon>Metazoa</taxon>
        <taxon>Chordata</taxon>
        <taxon>Craniata</taxon>
        <taxon>Vertebrata</taxon>
        <taxon>Euteleostomi</taxon>
        <taxon>Lepidosauria</taxon>
        <taxon>Squamata</taxon>
        <taxon>Bifurcata</taxon>
        <taxon>Unidentata</taxon>
        <taxon>Episquamata</taxon>
        <taxon>Laterata</taxon>
        <taxon>Lacertibaenia</taxon>
        <taxon>Lacertidae</taxon>
        <taxon>Podarcis</taxon>
    </lineage>
</organism>
<dbReference type="AlphaFoldDB" id="A0AA35KJE3"/>
<evidence type="ECO:0000256" key="3">
    <source>
        <dbReference type="ARBA" id="ARBA00023022"/>
    </source>
</evidence>
<feature type="signal peptide" evidence="5">
    <location>
        <begin position="1"/>
        <end position="25"/>
    </location>
</feature>
<reference evidence="7" key="1">
    <citation type="submission" date="2022-12" db="EMBL/GenBank/DDBJ databases">
        <authorList>
            <person name="Alioto T."/>
            <person name="Alioto T."/>
            <person name="Gomez Garrido J."/>
        </authorList>
    </citation>
    <scope>NUCLEOTIDE SEQUENCE</scope>
</reference>
<keyword evidence="2 5" id="KW-0732">Signal</keyword>
<dbReference type="InterPro" id="IPR008197">
    <property type="entry name" value="WAP_dom"/>
</dbReference>
<sequence length="72" mass="7404">MKSGGLVFFLVGLFALCAMMPSASAQVRPGRCPRPTGDGHCAELCQGDASCPPGEKCCSNGCGHQCMRAIQG</sequence>
<accession>A0AA35KJE3</accession>
<dbReference type="InterPro" id="IPR050514">
    <property type="entry name" value="WAP_four-disulfide_core"/>
</dbReference>